<evidence type="ECO:0000313" key="3">
    <source>
        <dbReference type="Proteomes" id="UP000223366"/>
    </source>
</evidence>
<accession>A0A9X7GAV0</accession>
<dbReference type="EMBL" id="NVDU01000104">
    <property type="protein sequence ID" value="PFV24471.1"/>
    <property type="molecule type" value="Genomic_DNA"/>
</dbReference>
<feature type="region of interest" description="Disordered" evidence="1">
    <location>
        <begin position="467"/>
        <end position="490"/>
    </location>
</feature>
<proteinExistence type="predicted"/>
<organism evidence="2 3">
    <name type="scientific">Bacillus thuringiensis</name>
    <dbReference type="NCBI Taxonomy" id="1428"/>
    <lineage>
        <taxon>Bacteria</taxon>
        <taxon>Bacillati</taxon>
        <taxon>Bacillota</taxon>
        <taxon>Bacilli</taxon>
        <taxon>Bacillales</taxon>
        <taxon>Bacillaceae</taxon>
        <taxon>Bacillus</taxon>
        <taxon>Bacillus cereus group</taxon>
    </lineage>
</organism>
<dbReference type="Proteomes" id="UP000223366">
    <property type="component" value="Unassembled WGS sequence"/>
</dbReference>
<sequence length="490" mass="56201">MYSEYLTDTMARLKSVIDDSGTRPILFVGTGMSIRYLDAPSWIDLLGMLVTQNPSCKYPIARYTQKCEDNPSIASLLTDEYYDYAWDKYGSDIFPAKLYDVNVHKSMFLKHQISQIFEPLMENFSLENNSHSEEIKLLSQLHPHAIITTNYDRMLEEIFPEYSVTVGQQVIKSKETLRIGQVLKIHGCMDKPEEIVISTEDYEMFHEKQKYLTAKLLTYFMEHPIIFLGYSAQDSNIKKILADIAEMVCESPDEIVDNIWFIEWSKNPIPSDSKPPSDKNLDIGDGKTIRVNYALVHTYEELFKNLDQGDKSSVNALKNLEDKIFNIVKSKSISELRVDYVTMNRIENEDALAELLGFQRTNNTGEEEAARAVSVVGVGVMSDPEQIKLTFPFRLSDVARELGLTHWVYANQLIDKIAQQTGVRIKETSNRYHFDVSVVENQPQHRYSAEAVELLKKVDNGEEYSVFDEENNPVSPSYTEEQPQQLGMRV</sequence>
<evidence type="ECO:0000313" key="2">
    <source>
        <dbReference type="EMBL" id="PFV24471.1"/>
    </source>
</evidence>
<dbReference type="Pfam" id="PF13289">
    <property type="entry name" value="SIR2_2"/>
    <property type="match status" value="1"/>
</dbReference>
<dbReference type="AlphaFoldDB" id="A0A9X7GAV0"/>
<dbReference type="RefSeq" id="WP_098686102.1">
    <property type="nucleotide sequence ID" value="NZ_NVDU01000104.1"/>
</dbReference>
<name>A0A9X7GAV0_BACTU</name>
<protein>
    <recommendedName>
        <fullName evidence="4">SIR2-like domain-containing protein</fullName>
    </recommendedName>
</protein>
<reference evidence="2 3" key="1">
    <citation type="submission" date="2017-09" db="EMBL/GenBank/DDBJ databases">
        <title>Large-scale bioinformatics analysis of Bacillus genomes uncovers conserved roles of natural products in bacterial physiology.</title>
        <authorList>
            <consortium name="Agbiome Team Llc"/>
            <person name="Bleich R.M."/>
            <person name="Grubbs K.J."/>
            <person name="Santa Maria K.C."/>
            <person name="Allen S.E."/>
            <person name="Farag S."/>
            <person name="Shank E.A."/>
            <person name="Bowers A."/>
        </authorList>
    </citation>
    <scope>NUCLEOTIDE SEQUENCE [LARGE SCALE GENOMIC DNA]</scope>
    <source>
        <strain evidence="2 3">AFS060060</strain>
    </source>
</reference>
<evidence type="ECO:0008006" key="4">
    <source>
        <dbReference type="Google" id="ProtNLM"/>
    </source>
</evidence>
<evidence type="ECO:0000256" key="1">
    <source>
        <dbReference type="SAM" id="MobiDB-lite"/>
    </source>
</evidence>
<gene>
    <name evidence="2" type="ORF">COK99_30140</name>
</gene>
<comment type="caution">
    <text evidence="2">The sequence shown here is derived from an EMBL/GenBank/DDBJ whole genome shotgun (WGS) entry which is preliminary data.</text>
</comment>
<feature type="compositionally biased region" description="Polar residues" evidence="1">
    <location>
        <begin position="472"/>
        <end position="490"/>
    </location>
</feature>